<keyword evidence="1" id="KW-0472">Membrane</keyword>
<dbReference type="InParanoid" id="A0A7M7HJD1"/>
<feature type="transmembrane region" description="Helical" evidence="1">
    <location>
        <begin position="101"/>
        <end position="120"/>
    </location>
</feature>
<dbReference type="GeneID" id="100889575"/>
<feature type="transmembrane region" description="Helical" evidence="1">
    <location>
        <begin position="140"/>
        <end position="162"/>
    </location>
</feature>
<keyword evidence="1" id="KW-0812">Transmembrane</keyword>
<dbReference type="OMA" id="RETGITM"/>
<accession>A0A7M7HJD1</accession>
<name>A0A7M7HJD1_STRPU</name>
<keyword evidence="3" id="KW-1185">Reference proteome</keyword>
<keyword evidence="1" id="KW-1133">Transmembrane helix</keyword>
<dbReference type="RefSeq" id="XP_011673506.2">
    <property type="nucleotide sequence ID" value="XM_011675204.2"/>
</dbReference>
<protein>
    <submittedName>
        <fullName evidence="2">Uncharacterized protein</fullName>
    </submittedName>
</protein>
<organism evidence="2 3">
    <name type="scientific">Strongylocentrotus purpuratus</name>
    <name type="common">Purple sea urchin</name>
    <dbReference type="NCBI Taxonomy" id="7668"/>
    <lineage>
        <taxon>Eukaryota</taxon>
        <taxon>Metazoa</taxon>
        <taxon>Echinodermata</taxon>
        <taxon>Eleutherozoa</taxon>
        <taxon>Echinozoa</taxon>
        <taxon>Echinoidea</taxon>
        <taxon>Euechinoidea</taxon>
        <taxon>Echinacea</taxon>
        <taxon>Camarodonta</taxon>
        <taxon>Echinidea</taxon>
        <taxon>Strongylocentrotidae</taxon>
        <taxon>Strongylocentrotus</taxon>
    </lineage>
</organism>
<dbReference type="Proteomes" id="UP000007110">
    <property type="component" value="Unassembled WGS sequence"/>
</dbReference>
<proteinExistence type="predicted"/>
<dbReference type="EnsemblMetazoa" id="XM_011675204">
    <property type="protein sequence ID" value="XP_011673506"/>
    <property type="gene ID" value="LOC100889575"/>
</dbReference>
<evidence type="ECO:0000313" key="2">
    <source>
        <dbReference type="EnsemblMetazoa" id="XP_011673506"/>
    </source>
</evidence>
<evidence type="ECO:0000313" key="3">
    <source>
        <dbReference type="Proteomes" id="UP000007110"/>
    </source>
</evidence>
<reference evidence="2" key="2">
    <citation type="submission" date="2021-01" db="UniProtKB">
        <authorList>
            <consortium name="EnsemblMetazoa"/>
        </authorList>
    </citation>
    <scope>IDENTIFICATION</scope>
</reference>
<dbReference type="KEGG" id="spu:100889575"/>
<sequence length="237" mass="27674">MSCLLWPAVNVIFEIVYMYFNSVAQVQPVNLMFAVIEVLSVTHGMLLFGVFCYTLFLLRSSFETECNLLLAFFVENEGHLDRCRLRLAETYRDYRVFRSSVSAWVAFIVTIGILGLTIHLSWNYDVYSGNEKLEMSGRDLILLNCLIFSEKLMILTLPVFAVGGMDHDCLWRHFHLALSRNRRSEQEYFWERLTYYLRDLTENDRETGITMFLSVVSLYTGLRLGVQNLDYSRLPVH</sequence>
<dbReference type="AlphaFoldDB" id="A0A7M7HJD1"/>
<dbReference type="OrthoDB" id="10042460at2759"/>
<reference evidence="3" key="1">
    <citation type="submission" date="2015-02" db="EMBL/GenBank/DDBJ databases">
        <title>Genome sequencing for Strongylocentrotus purpuratus.</title>
        <authorList>
            <person name="Murali S."/>
            <person name="Liu Y."/>
            <person name="Vee V."/>
            <person name="English A."/>
            <person name="Wang M."/>
            <person name="Skinner E."/>
            <person name="Han Y."/>
            <person name="Muzny D.M."/>
            <person name="Worley K.C."/>
            <person name="Gibbs R.A."/>
        </authorList>
    </citation>
    <scope>NUCLEOTIDE SEQUENCE</scope>
</reference>
<feature type="transmembrane region" description="Helical" evidence="1">
    <location>
        <begin position="31"/>
        <end position="58"/>
    </location>
</feature>
<evidence type="ECO:0000256" key="1">
    <source>
        <dbReference type="SAM" id="Phobius"/>
    </source>
</evidence>